<proteinExistence type="predicted"/>
<protein>
    <submittedName>
        <fullName evidence="2">Uncharacterized protein</fullName>
    </submittedName>
</protein>
<reference evidence="2 3" key="1">
    <citation type="submission" date="2016-03" db="EMBL/GenBank/DDBJ databases">
        <title>EvidentialGene: Evidence-directed Construction of Genes on Genomes.</title>
        <authorList>
            <person name="Gilbert D.G."/>
            <person name="Choi J.-H."/>
            <person name="Mockaitis K."/>
            <person name="Colbourne J."/>
            <person name="Pfrender M."/>
        </authorList>
    </citation>
    <scope>NUCLEOTIDE SEQUENCE [LARGE SCALE GENOMIC DNA]</scope>
    <source>
        <strain evidence="2 3">Xinb3</strain>
        <tissue evidence="2">Complete organism</tissue>
    </source>
</reference>
<keyword evidence="3" id="KW-1185">Reference proteome</keyword>
<name>A0A165A8S5_9CRUS</name>
<dbReference type="Proteomes" id="UP000076858">
    <property type="component" value="Unassembled WGS sequence"/>
</dbReference>
<feature type="region of interest" description="Disordered" evidence="1">
    <location>
        <begin position="72"/>
        <end position="96"/>
    </location>
</feature>
<evidence type="ECO:0000256" key="1">
    <source>
        <dbReference type="SAM" id="MobiDB-lite"/>
    </source>
</evidence>
<gene>
    <name evidence="2" type="ORF">APZ42_016941</name>
</gene>
<feature type="region of interest" description="Disordered" evidence="1">
    <location>
        <begin position="126"/>
        <end position="152"/>
    </location>
</feature>
<sequence>MIQGNCVPRTKEAVDNVADCVLQYASSQHQPDTSDWVYQHWNIHYGDWSHSVLGGARRRRPTLKVDHSVSNGAVSRGRTVPADSERRQKRHPLGADDVAVVETHRRNGVSAGDSVVGLALTLSVGRPHRSRSNVSPNQLDGDEKKKQNNNIR</sequence>
<dbReference type="AlphaFoldDB" id="A0A165A8S5"/>
<evidence type="ECO:0000313" key="2">
    <source>
        <dbReference type="EMBL" id="KZS17308.1"/>
    </source>
</evidence>
<organism evidence="2 3">
    <name type="scientific">Daphnia magna</name>
    <dbReference type="NCBI Taxonomy" id="35525"/>
    <lineage>
        <taxon>Eukaryota</taxon>
        <taxon>Metazoa</taxon>
        <taxon>Ecdysozoa</taxon>
        <taxon>Arthropoda</taxon>
        <taxon>Crustacea</taxon>
        <taxon>Branchiopoda</taxon>
        <taxon>Diplostraca</taxon>
        <taxon>Cladocera</taxon>
        <taxon>Anomopoda</taxon>
        <taxon>Daphniidae</taxon>
        <taxon>Daphnia</taxon>
    </lineage>
</organism>
<comment type="caution">
    <text evidence="2">The sequence shown here is derived from an EMBL/GenBank/DDBJ whole genome shotgun (WGS) entry which is preliminary data.</text>
</comment>
<accession>A0A165A8S5</accession>
<dbReference type="EMBL" id="LRGB01000642">
    <property type="protein sequence ID" value="KZS17308.1"/>
    <property type="molecule type" value="Genomic_DNA"/>
</dbReference>
<evidence type="ECO:0000313" key="3">
    <source>
        <dbReference type="Proteomes" id="UP000076858"/>
    </source>
</evidence>